<dbReference type="EMBL" id="GBRH01251980">
    <property type="protein sequence ID" value="JAD45915.1"/>
    <property type="molecule type" value="Transcribed_RNA"/>
</dbReference>
<accession>A0A0A9AA89</accession>
<dbReference type="AlphaFoldDB" id="A0A0A9AA89"/>
<sequence length="52" mass="6076">MEQTMVTHLRHVPGATQQSFTFHAQGVVKVDLLDACYYIFRVCLYKLQLLDF</sequence>
<name>A0A0A9AA89_ARUDO</name>
<reference evidence="1" key="2">
    <citation type="journal article" date="2015" name="Data Brief">
        <title>Shoot transcriptome of the giant reed, Arundo donax.</title>
        <authorList>
            <person name="Barrero R.A."/>
            <person name="Guerrero F.D."/>
            <person name="Moolhuijzen P."/>
            <person name="Goolsby J.A."/>
            <person name="Tidwell J."/>
            <person name="Bellgard S.E."/>
            <person name="Bellgard M.I."/>
        </authorList>
    </citation>
    <scope>NUCLEOTIDE SEQUENCE</scope>
    <source>
        <tissue evidence="1">Shoot tissue taken approximately 20 cm above the soil surface</tissue>
    </source>
</reference>
<reference evidence="1" key="1">
    <citation type="submission" date="2014-09" db="EMBL/GenBank/DDBJ databases">
        <authorList>
            <person name="Magalhaes I.L.F."/>
            <person name="Oliveira U."/>
            <person name="Santos F.R."/>
            <person name="Vidigal T.H.D.A."/>
            <person name="Brescovit A.D."/>
            <person name="Santos A.J."/>
        </authorList>
    </citation>
    <scope>NUCLEOTIDE SEQUENCE</scope>
    <source>
        <tissue evidence="1">Shoot tissue taken approximately 20 cm above the soil surface</tissue>
    </source>
</reference>
<protein>
    <submittedName>
        <fullName evidence="1">Uncharacterized protein</fullName>
    </submittedName>
</protein>
<evidence type="ECO:0000313" key="1">
    <source>
        <dbReference type="EMBL" id="JAD45915.1"/>
    </source>
</evidence>
<organism evidence="1">
    <name type="scientific">Arundo donax</name>
    <name type="common">Giant reed</name>
    <name type="synonym">Donax arundinaceus</name>
    <dbReference type="NCBI Taxonomy" id="35708"/>
    <lineage>
        <taxon>Eukaryota</taxon>
        <taxon>Viridiplantae</taxon>
        <taxon>Streptophyta</taxon>
        <taxon>Embryophyta</taxon>
        <taxon>Tracheophyta</taxon>
        <taxon>Spermatophyta</taxon>
        <taxon>Magnoliopsida</taxon>
        <taxon>Liliopsida</taxon>
        <taxon>Poales</taxon>
        <taxon>Poaceae</taxon>
        <taxon>PACMAD clade</taxon>
        <taxon>Arundinoideae</taxon>
        <taxon>Arundineae</taxon>
        <taxon>Arundo</taxon>
    </lineage>
</organism>
<proteinExistence type="predicted"/>